<proteinExistence type="predicted"/>
<reference evidence="1" key="1">
    <citation type="thesis" date="2021" institute="BYU ScholarsArchive" country="Provo, UT, USA">
        <title>Applications of and Algorithms for Genome Assembly and Genomic Analyses with an Emphasis on Marine Teleosts.</title>
        <authorList>
            <person name="Pickett B.D."/>
        </authorList>
    </citation>
    <scope>NUCLEOTIDE SEQUENCE</scope>
    <source>
        <strain evidence="1">HI-2016</strain>
    </source>
</reference>
<keyword evidence="2" id="KW-1185">Reference proteome</keyword>
<dbReference type="EMBL" id="JAFBMS010000017">
    <property type="protein sequence ID" value="KAG9345620.1"/>
    <property type="molecule type" value="Genomic_DNA"/>
</dbReference>
<name>A0A8T2P1N5_9TELE</name>
<dbReference type="Proteomes" id="UP000824540">
    <property type="component" value="Unassembled WGS sequence"/>
</dbReference>
<gene>
    <name evidence="1" type="ORF">JZ751_008764</name>
</gene>
<dbReference type="AlphaFoldDB" id="A0A8T2P1N5"/>
<evidence type="ECO:0000313" key="1">
    <source>
        <dbReference type="EMBL" id="KAG9345620.1"/>
    </source>
</evidence>
<sequence>MQRLRGAEHKEYSDQMCHVSEDFCSETEGSQWLTELAESSSFQGPAQTGRCDDSRPAWRSKVHSRACLNVNETTVPFPNATILSKNNLPFRTDPSSTAAHT</sequence>
<evidence type="ECO:0000313" key="2">
    <source>
        <dbReference type="Proteomes" id="UP000824540"/>
    </source>
</evidence>
<organism evidence="1 2">
    <name type="scientific">Albula glossodonta</name>
    <name type="common">roundjaw bonefish</name>
    <dbReference type="NCBI Taxonomy" id="121402"/>
    <lineage>
        <taxon>Eukaryota</taxon>
        <taxon>Metazoa</taxon>
        <taxon>Chordata</taxon>
        <taxon>Craniata</taxon>
        <taxon>Vertebrata</taxon>
        <taxon>Euteleostomi</taxon>
        <taxon>Actinopterygii</taxon>
        <taxon>Neopterygii</taxon>
        <taxon>Teleostei</taxon>
        <taxon>Albuliformes</taxon>
        <taxon>Albulidae</taxon>
        <taxon>Albula</taxon>
    </lineage>
</organism>
<protein>
    <submittedName>
        <fullName evidence="1">Uncharacterized protein</fullName>
    </submittedName>
</protein>
<comment type="caution">
    <text evidence="1">The sequence shown here is derived from an EMBL/GenBank/DDBJ whole genome shotgun (WGS) entry which is preliminary data.</text>
</comment>
<accession>A0A8T2P1N5</accession>